<evidence type="ECO:0000313" key="1">
    <source>
        <dbReference type="EMBL" id="AGB50238.1"/>
    </source>
</evidence>
<organism evidence="1 2">
    <name type="scientific">Methanomethylovorans hollandica (strain DSM 15978 / NBRC 107637 / DMS1)</name>
    <dbReference type="NCBI Taxonomy" id="867904"/>
    <lineage>
        <taxon>Archaea</taxon>
        <taxon>Methanobacteriati</taxon>
        <taxon>Methanobacteriota</taxon>
        <taxon>Stenosarchaea group</taxon>
        <taxon>Methanomicrobia</taxon>
        <taxon>Methanosarcinales</taxon>
        <taxon>Methanosarcinaceae</taxon>
        <taxon>Methanomethylovorans</taxon>
    </lineage>
</organism>
<dbReference type="Pfam" id="PF08004">
    <property type="entry name" value="DUF1699"/>
    <property type="match status" value="1"/>
</dbReference>
<proteinExistence type="predicted"/>
<sequence length="133" mass="15328">MKIRVVSSKEEIETLHQSEEMIHLAFRPSNTDIFSMIAKCPKLKAIHMPTSYNKTLSKSSLMFLEMQGVKILEGDLWGHREAIEEYSEISQHVYDSIGEYRQKGMSDEDILTQMKTETGLSLDILSFLINRTK</sequence>
<dbReference type="RefSeq" id="WP_015325403.1">
    <property type="nucleotide sequence ID" value="NC_019977.1"/>
</dbReference>
<dbReference type="KEGG" id="mhz:Metho_2072"/>
<accession>L0L1G9</accession>
<name>L0L1G9_METHD</name>
<keyword evidence="2" id="KW-1185">Reference proteome</keyword>
<evidence type="ECO:0008006" key="3">
    <source>
        <dbReference type="Google" id="ProtNLM"/>
    </source>
</evidence>
<evidence type="ECO:0000313" key="2">
    <source>
        <dbReference type="Proteomes" id="UP000010866"/>
    </source>
</evidence>
<gene>
    <name evidence="1" type="ordered locus">Metho_2072</name>
</gene>
<reference evidence="2" key="1">
    <citation type="submission" date="2012-02" db="EMBL/GenBank/DDBJ databases">
        <title>Complete sequence of chromosome of Methanomethylovorans hollandica DSM 15978.</title>
        <authorList>
            <person name="Lucas S."/>
            <person name="Copeland A."/>
            <person name="Lapidus A."/>
            <person name="Glavina del Rio T."/>
            <person name="Dalin E."/>
            <person name="Tice H."/>
            <person name="Bruce D."/>
            <person name="Goodwin L."/>
            <person name="Pitluck S."/>
            <person name="Peters L."/>
            <person name="Mikhailova N."/>
            <person name="Held B."/>
            <person name="Kyrpides N."/>
            <person name="Mavromatis K."/>
            <person name="Ivanova N."/>
            <person name="Brettin T."/>
            <person name="Detter J.C."/>
            <person name="Han C."/>
            <person name="Larimer F."/>
            <person name="Land M."/>
            <person name="Hauser L."/>
            <person name="Markowitz V."/>
            <person name="Cheng J.-F."/>
            <person name="Hugenholtz P."/>
            <person name="Woyke T."/>
            <person name="Wu D."/>
            <person name="Spring S."/>
            <person name="Schroeder M."/>
            <person name="Brambilla E."/>
            <person name="Klenk H.-P."/>
            <person name="Eisen J.A."/>
        </authorList>
    </citation>
    <scope>NUCLEOTIDE SEQUENCE [LARGE SCALE GENOMIC DNA]</scope>
    <source>
        <strain evidence="2">DSM 15978 / NBRC 107637 / DMS1</strain>
    </source>
</reference>
<dbReference type="EMBL" id="CP003362">
    <property type="protein sequence ID" value="AGB50238.1"/>
    <property type="molecule type" value="Genomic_DNA"/>
</dbReference>
<dbReference type="AlphaFoldDB" id="L0L1G9"/>
<dbReference type="OrthoDB" id="144513at2157"/>
<dbReference type="HOGENOM" id="CLU_152347_0_0_2"/>
<dbReference type="GeneID" id="14406585"/>
<dbReference type="InterPro" id="IPR012546">
    <property type="entry name" value="DUF1699"/>
</dbReference>
<dbReference type="Proteomes" id="UP000010866">
    <property type="component" value="Chromosome"/>
</dbReference>
<protein>
    <recommendedName>
        <fullName evidence="3">DUF1699 family protein</fullName>
    </recommendedName>
</protein>